<sequence length="311" mass="35152">MLKREKVPPGIAYPLGALELWSDDIEVRGDFGQYRSRLLELVRFVASYKPLIAGAKVSERTIAIIKHLLLSQMPAQDLPVMESMQLALENILALCRIFEGLVQQLLSLKWTEPALVEVLRHYLDALGPFLKHFPAAVSSVINKLFELLNSLPFVVKDPSTSTARYAMLQICTSFIRIAKAADKSILPHMKDIADTMAHMQREGCLLHGEHNILGEAFLVMASTAGIQQQQEVLAWLLSPLSQQWTQLEWQNNYLSEPLGLVRLCSETTTMWSIFHTVTFFEKALKRSGLRKTQKELCDKEDCKICDNLDAD</sequence>
<dbReference type="GO" id="GO:0042565">
    <property type="term" value="C:RNA nuclear export complex"/>
    <property type="evidence" value="ECO:0007669"/>
    <property type="project" value="TreeGrafter"/>
</dbReference>
<accession>A0A8J4VDL4</accession>
<dbReference type="GO" id="GO:0005634">
    <property type="term" value="C:nucleus"/>
    <property type="evidence" value="ECO:0007669"/>
    <property type="project" value="TreeGrafter"/>
</dbReference>
<dbReference type="InterPro" id="IPR011989">
    <property type="entry name" value="ARM-like"/>
</dbReference>
<dbReference type="AlphaFoldDB" id="A0A8J4VDL4"/>
<dbReference type="GO" id="GO:0006611">
    <property type="term" value="P:protein export from nucleus"/>
    <property type="evidence" value="ECO:0007669"/>
    <property type="project" value="InterPro"/>
</dbReference>
<reference evidence="2" key="1">
    <citation type="submission" date="2020-03" db="EMBL/GenBank/DDBJ databases">
        <title>Castanea mollissima Vanexum genome sequencing.</title>
        <authorList>
            <person name="Staton M."/>
        </authorList>
    </citation>
    <scope>NUCLEOTIDE SEQUENCE</scope>
    <source>
        <tissue evidence="2">Leaf</tissue>
    </source>
</reference>
<name>A0A8J4VDL4_9ROSI</name>
<gene>
    <name evidence="2" type="ORF">CMV_027095</name>
</gene>
<dbReference type="EMBL" id="JRKL02008796">
    <property type="protein sequence ID" value="KAF3946664.1"/>
    <property type="molecule type" value="Genomic_DNA"/>
</dbReference>
<dbReference type="SUPFAM" id="SSF48371">
    <property type="entry name" value="ARM repeat"/>
    <property type="match status" value="1"/>
</dbReference>
<dbReference type="GO" id="GO:0006405">
    <property type="term" value="P:RNA export from nucleus"/>
    <property type="evidence" value="ECO:0007669"/>
    <property type="project" value="TreeGrafter"/>
</dbReference>
<dbReference type="GO" id="GO:0005737">
    <property type="term" value="C:cytoplasm"/>
    <property type="evidence" value="ECO:0007669"/>
    <property type="project" value="TreeGrafter"/>
</dbReference>
<proteinExistence type="predicted"/>
<evidence type="ECO:0000313" key="3">
    <source>
        <dbReference type="Proteomes" id="UP000737018"/>
    </source>
</evidence>
<dbReference type="InterPro" id="IPR045478">
    <property type="entry name" value="Exportin-5_C"/>
</dbReference>
<dbReference type="PANTHER" id="PTHR11223:SF3">
    <property type="entry name" value="EXPORTIN-5"/>
    <property type="match status" value="1"/>
</dbReference>
<dbReference type="Pfam" id="PF19273">
    <property type="entry name" value="Exportin-5"/>
    <property type="match status" value="1"/>
</dbReference>
<dbReference type="PANTHER" id="PTHR11223">
    <property type="entry name" value="EXPORTIN 1/5"/>
    <property type="match status" value="1"/>
</dbReference>
<dbReference type="InterPro" id="IPR045065">
    <property type="entry name" value="XPO1/5"/>
</dbReference>
<dbReference type="OrthoDB" id="2215036at2759"/>
<organism evidence="2 3">
    <name type="scientific">Castanea mollissima</name>
    <name type="common">Chinese chestnut</name>
    <dbReference type="NCBI Taxonomy" id="60419"/>
    <lineage>
        <taxon>Eukaryota</taxon>
        <taxon>Viridiplantae</taxon>
        <taxon>Streptophyta</taxon>
        <taxon>Embryophyta</taxon>
        <taxon>Tracheophyta</taxon>
        <taxon>Spermatophyta</taxon>
        <taxon>Magnoliopsida</taxon>
        <taxon>eudicotyledons</taxon>
        <taxon>Gunneridae</taxon>
        <taxon>Pentapetalae</taxon>
        <taxon>rosids</taxon>
        <taxon>fabids</taxon>
        <taxon>Fagales</taxon>
        <taxon>Fagaceae</taxon>
        <taxon>Castanea</taxon>
    </lineage>
</organism>
<dbReference type="Proteomes" id="UP000737018">
    <property type="component" value="Unassembled WGS sequence"/>
</dbReference>
<evidence type="ECO:0000313" key="2">
    <source>
        <dbReference type="EMBL" id="KAF3946664.1"/>
    </source>
</evidence>
<evidence type="ECO:0000259" key="1">
    <source>
        <dbReference type="Pfam" id="PF19273"/>
    </source>
</evidence>
<protein>
    <recommendedName>
        <fullName evidence="1">Exportin-5 C-terminal domain-containing protein</fullName>
    </recommendedName>
</protein>
<comment type="caution">
    <text evidence="2">The sequence shown here is derived from an EMBL/GenBank/DDBJ whole genome shotgun (WGS) entry which is preliminary data.</text>
</comment>
<dbReference type="Gene3D" id="1.25.10.10">
    <property type="entry name" value="Leucine-rich Repeat Variant"/>
    <property type="match status" value="1"/>
</dbReference>
<feature type="domain" description="Exportin-5 C-terminal" evidence="1">
    <location>
        <begin position="18"/>
        <end position="294"/>
    </location>
</feature>
<dbReference type="GO" id="GO:0005049">
    <property type="term" value="F:nuclear export signal receptor activity"/>
    <property type="evidence" value="ECO:0007669"/>
    <property type="project" value="InterPro"/>
</dbReference>
<dbReference type="GO" id="GO:0003723">
    <property type="term" value="F:RNA binding"/>
    <property type="evidence" value="ECO:0007669"/>
    <property type="project" value="TreeGrafter"/>
</dbReference>
<keyword evidence="3" id="KW-1185">Reference proteome</keyword>
<dbReference type="InterPro" id="IPR016024">
    <property type="entry name" value="ARM-type_fold"/>
</dbReference>